<evidence type="ECO:0000313" key="3">
    <source>
        <dbReference type="Proteomes" id="UP001596410"/>
    </source>
</evidence>
<proteinExistence type="predicted"/>
<comment type="caution">
    <text evidence="2">The sequence shown here is derived from an EMBL/GenBank/DDBJ whole genome shotgun (WGS) entry which is preliminary data.</text>
</comment>
<sequence>MIKQRNLYIGMSIISISSLVGLCFLFHTIFIGDSQQEIATLQQTLVTEKEVLYSMQNQEEDPSPSLRTLITELPVTKSTDQVLTALERAESVSQSVINNIRSASPENYGEAENNNEEVIRSIGTLPEGVQTLNFEVELFSKSFDDFLLFLDQLSNHERLVGVNSIIFDDEQVEGYGENIHNYFIEFSVFYYPELSSLKDEQSTYNYQRKSNKNNPFETKD</sequence>
<keyword evidence="3" id="KW-1185">Reference proteome</keyword>
<keyword evidence="1" id="KW-0812">Transmembrane</keyword>
<evidence type="ECO:0000313" key="2">
    <source>
        <dbReference type="EMBL" id="MFC7061647.1"/>
    </source>
</evidence>
<evidence type="ECO:0000256" key="1">
    <source>
        <dbReference type="SAM" id="Phobius"/>
    </source>
</evidence>
<protein>
    <recommendedName>
        <fullName evidence="4">Pilus assembly protein, PilO</fullName>
    </recommendedName>
</protein>
<name>A0ABW2EHC6_9BACI</name>
<dbReference type="InterPro" id="IPR014717">
    <property type="entry name" value="Transl_elong_EF1B/ribsomal_bS6"/>
</dbReference>
<gene>
    <name evidence="2" type="ORF">ACFQIC_07215</name>
</gene>
<keyword evidence="1" id="KW-0472">Membrane</keyword>
<keyword evidence="1" id="KW-1133">Transmembrane helix</keyword>
<dbReference type="RefSeq" id="WP_204707183.1">
    <property type="nucleotide sequence ID" value="NZ_JBHSZV010000014.1"/>
</dbReference>
<organism evidence="2 3">
    <name type="scientific">Halobacillus seohaensis</name>
    <dbReference type="NCBI Taxonomy" id="447421"/>
    <lineage>
        <taxon>Bacteria</taxon>
        <taxon>Bacillati</taxon>
        <taxon>Bacillota</taxon>
        <taxon>Bacilli</taxon>
        <taxon>Bacillales</taxon>
        <taxon>Bacillaceae</taxon>
        <taxon>Halobacillus</taxon>
    </lineage>
</organism>
<dbReference type="Gene3D" id="3.30.70.60">
    <property type="match status" value="1"/>
</dbReference>
<dbReference type="Proteomes" id="UP001596410">
    <property type="component" value="Unassembled WGS sequence"/>
</dbReference>
<evidence type="ECO:0008006" key="4">
    <source>
        <dbReference type="Google" id="ProtNLM"/>
    </source>
</evidence>
<dbReference type="EMBL" id="JBHSZV010000014">
    <property type="protein sequence ID" value="MFC7061647.1"/>
    <property type="molecule type" value="Genomic_DNA"/>
</dbReference>
<reference evidence="3" key="1">
    <citation type="journal article" date="2019" name="Int. J. Syst. Evol. Microbiol.">
        <title>The Global Catalogue of Microorganisms (GCM) 10K type strain sequencing project: providing services to taxonomists for standard genome sequencing and annotation.</title>
        <authorList>
            <consortium name="The Broad Institute Genomics Platform"/>
            <consortium name="The Broad Institute Genome Sequencing Center for Infectious Disease"/>
            <person name="Wu L."/>
            <person name="Ma J."/>
        </authorList>
    </citation>
    <scope>NUCLEOTIDE SEQUENCE [LARGE SCALE GENOMIC DNA]</scope>
    <source>
        <strain evidence="3">CGMCC 4.1621</strain>
    </source>
</reference>
<feature type="transmembrane region" description="Helical" evidence="1">
    <location>
        <begin position="7"/>
        <end position="30"/>
    </location>
</feature>
<accession>A0ABW2EHC6</accession>